<reference evidence="6" key="1">
    <citation type="submission" date="2016-11" db="EMBL/GenBank/DDBJ databases">
        <authorList>
            <person name="Varghese N."/>
            <person name="Submissions S."/>
        </authorList>
    </citation>
    <scope>NUCLEOTIDE SEQUENCE [LARGE SCALE GENOMIC DNA]</scope>
    <source>
        <strain evidence="6">DSM 100566</strain>
    </source>
</reference>
<keyword evidence="1" id="KW-0547">Nucleotide-binding</keyword>
<dbReference type="AlphaFoldDB" id="A0A1M5DVS5"/>
<dbReference type="STRING" id="1486859.SAMN05444273_11046"/>
<sequence length="280" mass="30914">MEKLQKALEKARGQRGGTKAPDLRSHSKQSHLRGKTANAAVKAPLSLWDDLTPYEPNPDLLLRNRILTLNSEAEANPFDVLRTKVFLLMQENGWTRLAITSPNKDCGKTTTACNLAIGFSRQRENRTMLFDFDLRSPAVADMLGRKPNHGIKAMLTGDVPPKDQMLCLRGNVALSLGNMAISDPTQLLLSKHTADMLDKVQADFAPDLMIFDLPSMFAADDARAFLKNADCALILARAEHTTMAQLDTCERQVAEYTNVLGIVLNSCRHADVEGTYFGSK</sequence>
<dbReference type="InterPro" id="IPR005702">
    <property type="entry name" value="Wzc-like_C"/>
</dbReference>
<evidence type="ECO:0000313" key="6">
    <source>
        <dbReference type="Proteomes" id="UP000184144"/>
    </source>
</evidence>
<evidence type="ECO:0000256" key="1">
    <source>
        <dbReference type="ARBA" id="ARBA00022741"/>
    </source>
</evidence>
<dbReference type="PANTHER" id="PTHR32309">
    <property type="entry name" value="TYROSINE-PROTEIN KINASE"/>
    <property type="match status" value="1"/>
</dbReference>
<gene>
    <name evidence="5" type="ORF">SAMN05444273_11046</name>
</gene>
<evidence type="ECO:0000259" key="4">
    <source>
        <dbReference type="Pfam" id="PF01656"/>
    </source>
</evidence>
<dbReference type="EMBL" id="FQUV01000010">
    <property type="protein sequence ID" value="SHF71030.1"/>
    <property type="molecule type" value="Genomic_DNA"/>
</dbReference>
<dbReference type="Pfam" id="PF01656">
    <property type="entry name" value="CbiA"/>
    <property type="match status" value="1"/>
</dbReference>
<dbReference type="CDD" id="cd05387">
    <property type="entry name" value="BY-kinase"/>
    <property type="match status" value="1"/>
</dbReference>
<dbReference type="Proteomes" id="UP000184144">
    <property type="component" value="Unassembled WGS sequence"/>
</dbReference>
<feature type="compositionally biased region" description="Basic and acidic residues" evidence="3">
    <location>
        <begin position="1"/>
        <end position="12"/>
    </location>
</feature>
<accession>A0A1M5DVS5</accession>
<dbReference type="InterPro" id="IPR050445">
    <property type="entry name" value="Bact_polysacc_biosynth/exp"/>
</dbReference>
<evidence type="ECO:0000256" key="3">
    <source>
        <dbReference type="SAM" id="MobiDB-lite"/>
    </source>
</evidence>
<organism evidence="5 6">
    <name type="scientific">Litoreibacter ascidiaceicola</name>
    <dbReference type="NCBI Taxonomy" id="1486859"/>
    <lineage>
        <taxon>Bacteria</taxon>
        <taxon>Pseudomonadati</taxon>
        <taxon>Pseudomonadota</taxon>
        <taxon>Alphaproteobacteria</taxon>
        <taxon>Rhodobacterales</taxon>
        <taxon>Roseobacteraceae</taxon>
        <taxon>Litoreibacter</taxon>
    </lineage>
</organism>
<dbReference type="OrthoDB" id="9775724at2"/>
<dbReference type="RefSeq" id="WP_073146024.1">
    <property type="nucleotide sequence ID" value="NZ_FQUV01000010.1"/>
</dbReference>
<dbReference type="InterPro" id="IPR027417">
    <property type="entry name" value="P-loop_NTPase"/>
</dbReference>
<evidence type="ECO:0000313" key="5">
    <source>
        <dbReference type="EMBL" id="SHF71030.1"/>
    </source>
</evidence>
<feature type="region of interest" description="Disordered" evidence="3">
    <location>
        <begin position="1"/>
        <end position="36"/>
    </location>
</feature>
<evidence type="ECO:0000256" key="2">
    <source>
        <dbReference type="ARBA" id="ARBA00022840"/>
    </source>
</evidence>
<dbReference type="SUPFAM" id="SSF52540">
    <property type="entry name" value="P-loop containing nucleoside triphosphate hydrolases"/>
    <property type="match status" value="1"/>
</dbReference>
<proteinExistence type="predicted"/>
<dbReference type="PANTHER" id="PTHR32309:SF31">
    <property type="entry name" value="CAPSULAR EXOPOLYSACCHARIDE FAMILY"/>
    <property type="match status" value="1"/>
</dbReference>
<keyword evidence="2" id="KW-0067">ATP-binding</keyword>
<feature type="domain" description="CobQ/CobB/MinD/ParA nucleotide binding" evidence="4">
    <location>
        <begin position="98"/>
        <end position="268"/>
    </location>
</feature>
<protein>
    <submittedName>
        <fullName evidence="5">CobQ/CobB/MinD/ParA nucleotide binding domain-containing protein</fullName>
    </submittedName>
</protein>
<keyword evidence="6" id="KW-1185">Reference proteome</keyword>
<name>A0A1M5DVS5_9RHOB</name>
<dbReference type="Gene3D" id="3.40.50.300">
    <property type="entry name" value="P-loop containing nucleotide triphosphate hydrolases"/>
    <property type="match status" value="1"/>
</dbReference>
<dbReference type="InterPro" id="IPR002586">
    <property type="entry name" value="CobQ/CobB/MinD/ParA_Nub-bd_dom"/>
</dbReference>